<feature type="region of interest" description="Disordered" evidence="1">
    <location>
        <begin position="26"/>
        <end position="135"/>
    </location>
</feature>
<keyword evidence="4" id="KW-1185">Reference proteome</keyword>
<name>A0ABR4H7F2_9EURO</name>
<sequence>MASLVVVAAILIAVKSPDWIEQYKQHKLKQQKNNDSHSVPTEEYVAPSSDAQDTTSGKRSKREILTRRYWHERRELSRQYRDQEWEGSGRRRGSLEAPPPYNEPPMYQELEKGGDLRSDGHPSLREPSAPEYSTR</sequence>
<feature type="compositionally biased region" description="Basic and acidic residues" evidence="1">
    <location>
        <begin position="109"/>
        <end position="124"/>
    </location>
</feature>
<evidence type="ECO:0000256" key="2">
    <source>
        <dbReference type="SAM" id="SignalP"/>
    </source>
</evidence>
<feature type="chain" id="PRO_5046972579" evidence="2">
    <location>
        <begin position="18"/>
        <end position="135"/>
    </location>
</feature>
<accession>A0ABR4H7F2</accession>
<evidence type="ECO:0000256" key="1">
    <source>
        <dbReference type="SAM" id="MobiDB-lite"/>
    </source>
</evidence>
<gene>
    <name evidence="3" type="ORF">BJX63DRAFT_433399</name>
</gene>
<comment type="caution">
    <text evidence="3">The sequence shown here is derived from an EMBL/GenBank/DDBJ whole genome shotgun (WGS) entry which is preliminary data.</text>
</comment>
<evidence type="ECO:0000313" key="4">
    <source>
        <dbReference type="Proteomes" id="UP001610334"/>
    </source>
</evidence>
<proteinExistence type="predicted"/>
<feature type="compositionally biased region" description="Basic and acidic residues" evidence="1">
    <location>
        <begin position="72"/>
        <end position="89"/>
    </location>
</feature>
<organism evidence="3 4">
    <name type="scientific">Aspergillus granulosus</name>
    <dbReference type="NCBI Taxonomy" id="176169"/>
    <lineage>
        <taxon>Eukaryota</taxon>
        <taxon>Fungi</taxon>
        <taxon>Dikarya</taxon>
        <taxon>Ascomycota</taxon>
        <taxon>Pezizomycotina</taxon>
        <taxon>Eurotiomycetes</taxon>
        <taxon>Eurotiomycetidae</taxon>
        <taxon>Eurotiales</taxon>
        <taxon>Aspergillaceae</taxon>
        <taxon>Aspergillus</taxon>
        <taxon>Aspergillus subgen. Nidulantes</taxon>
    </lineage>
</organism>
<keyword evidence="2" id="KW-0732">Signal</keyword>
<feature type="signal peptide" evidence="2">
    <location>
        <begin position="1"/>
        <end position="17"/>
    </location>
</feature>
<dbReference type="Proteomes" id="UP001610334">
    <property type="component" value="Unassembled WGS sequence"/>
</dbReference>
<dbReference type="EMBL" id="JBFXLT010000058">
    <property type="protein sequence ID" value="KAL2811389.1"/>
    <property type="molecule type" value="Genomic_DNA"/>
</dbReference>
<reference evidence="3 4" key="1">
    <citation type="submission" date="2024-07" db="EMBL/GenBank/DDBJ databases">
        <title>Section-level genome sequencing and comparative genomics of Aspergillus sections Usti and Cavernicolus.</title>
        <authorList>
            <consortium name="Lawrence Berkeley National Laboratory"/>
            <person name="Nybo J.L."/>
            <person name="Vesth T.C."/>
            <person name="Theobald S."/>
            <person name="Frisvad J.C."/>
            <person name="Larsen T.O."/>
            <person name="Kjaerboelling I."/>
            <person name="Rothschild-Mancinelli K."/>
            <person name="Lyhne E.K."/>
            <person name="Kogle M.E."/>
            <person name="Barry K."/>
            <person name="Clum A."/>
            <person name="Na H."/>
            <person name="Ledsgaard L."/>
            <person name="Lin J."/>
            <person name="Lipzen A."/>
            <person name="Kuo A."/>
            <person name="Riley R."/>
            <person name="Mondo S."/>
            <person name="Labutti K."/>
            <person name="Haridas S."/>
            <person name="Pangalinan J."/>
            <person name="Salamov A.A."/>
            <person name="Simmons B.A."/>
            <person name="Magnuson J.K."/>
            <person name="Chen J."/>
            <person name="Drula E."/>
            <person name="Henrissat B."/>
            <person name="Wiebenga A."/>
            <person name="Lubbers R.J."/>
            <person name="Gomes A.C."/>
            <person name="Makela M.R."/>
            <person name="Stajich J."/>
            <person name="Grigoriev I.V."/>
            <person name="Mortensen U.H."/>
            <person name="De Vries R.P."/>
            <person name="Baker S.E."/>
            <person name="Andersen M.R."/>
        </authorList>
    </citation>
    <scope>NUCLEOTIDE SEQUENCE [LARGE SCALE GENOMIC DNA]</scope>
    <source>
        <strain evidence="3 4">CBS 588.65</strain>
    </source>
</reference>
<evidence type="ECO:0000313" key="3">
    <source>
        <dbReference type="EMBL" id="KAL2811389.1"/>
    </source>
</evidence>
<protein>
    <submittedName>
        <fullName evidence="3">Uncharacterized protein</fullName>
    </submittedName>
</protein>